<dbReference type="Proteomes" id="UP000095228">
    <property type="component" value="Chromosome"/>
</dbReference>
<sequence>MIIRGSNRHLSARGAVLLVTLCFVAVLAIILGSYIAVCNRAMQLSNRSFQSDLSRQLAESGIEEALRAFNKNDWGDWASGGMNIDWTLDTTNKRATATITYPTTKFGQGVTATVKLRVDNYDVNVLPSAWTTTTNYLPGNIVSYTDGIWYRATTTQLNKVPGSASSYWIQESSPASADMTWVAGSTYYNGKMVLRSGALYRCKFAGSHVASLSNAPGNTTYWALVPYFSSASDLQYTNESVLHYLNANWYRYNSGWDGNLPSGSGWTTRWFFSNATTYYLGDVVRSSTTWYRYINASSSAGNAVSNTSYWRTSQSLAATAAADWNWNSAFNYNIGDVVYSSSRWYRCLVANINKSPSTNPTYWSVSPRLTTDWEPYRQYSSNDLVFHNGVWYLSLLNTNINQNPTSATAYWIGANTSNTSYLWNSTTAYSANAYRSYDGVWYKCLVGNTGELPGNTTYWTATWAQSSGISTGAPMLYAEATVNLGDRTTSRIQLRAPVTRASLFPNAIGASSTLTITGGTGTIDSYNSALGTSYASQIGTSTNYSAVVAAGSAEAAGTTTLLTIGNGTTVNGYVSTPSSSTSPFAPRTSLGSSATVKSATSPVSPTVDLTRLSRSPYVPQFSTWPAPDIATAFANSNFPAGIVLPTNPAGTVTIGSAGSVTPSVYYYNGSLDVASSGSYEMATLAINGPVILYLNGNLRLRTGGSVIVRETGSLEVHASGGIRIDEASNGIDNQTLDPQKVFLLSDSSGTTTQYYADTTNPFYGVIYAPNTTATLGVDIRTGVTIYGAISARKITFSSEANLHYDTALRYATFGGVDQPYTVTQWRELPVTERATMP</sequence>
<dbReference type="KEGG" id="obg:Verru16b_01524"/>
<name>A0A1D8AU84_9BACT</name>
<dbReference type="OrthoDB" id="315328at2"/>
<evidence type="ECO:0000313" key="5">
    <source>
        <dbReference type="Proteomes" id="UP000095228"/>
    </source>
</evidence>
<evidence type="ECO:0000313" key="4">
    <source>
        <dbReference type="EMBL" id="AOS44462.1"/>
    </source>
</evidence>
<dbReference type="InterPro" id="IPR055729">
    <property type="entry name" value="DUF7305"/>
</dbReference>
<dbReference type="RefSeq" id="WP_069961708.1">
    <property type="nucleotide sequence ID" value="NZ_CP016094.1"/>
</dbReference>
<dbReference type="Gene3D" id="2.10.10.90">
    <property type="match status" value="3"/>
</dbReference>
<keyword evidence="2" id="KW-0812">Transmembrane</keyword>
<keyword evidence="5" id="KW-1185">Reference proteome</keyword>
<keyword evidence="2" id="KW-0472">Membrane</keyword>
<evidence type="ECO:0000256" key="1">
    <source>
        <dbReference type="SAM" id="MobiDB-lite"/>
    </source>
</evidence>
<feature type="domain" description="DUF7305" evidence="3">
    <location>
        <begin position="659"/>
        <end position="809"/>
    </location>
</feature>
<feature type="transmembrane region" description="Helical" evidence="2">
    <location>
        <begin position="12"/>
        <end position="37"/>
    </location>
</feature>
<keyword evidence="2" id="KW-1133">Transmembrane helix</keyword>
<proteinExistence type="predicted"/>
<reference evidence="4 5" key="1">
    <citation type="submission" date="2016-06" db="EMBL/GenBank/DDBJ databases">
        <title>Three novel species with peptidoglycan cell walls form the new genus Lacunisphaera gen. nov. in the family Opitutaceae of the verrucomicrobial subdivision 4.</title>
        <authorList>
            <person name="Rast P."/>
            <person name="Gloeckner I."/>
            <person name="Jogler M."/>
            <person name="Boedeker C."/>
            <person name="Jeske O."/>
            <person name="Wiegand S."/>
            <person name="Reinhardt R."/>
            <person name="Schumann P."/>
            <person name="Rohde M."/>
            <person name="Spring S."/>
            <person name="Gloeckner F.O."/>
            <person name="Jogler C."/>
        </authorList>
    </citation>
    <scope>NUCLEOTIDE SEQUENCE [LARGE SCALE GENOMIC DNA]</scope>
    <source>
        <strain evidence="4 5">IG16b</strain>
    </source>
</reference>
<dbReference type="AlphaFoldDB" id="A0A1D8AU84"/>
<evidence type="ECO:0000256" key="2">
    <source>
        <dbReference type="SAM" id="Phobius"/>
    </source>
</evidence>
<dbReference type="EMBL" id="CP016094">
    <property type="protein sequence ID" value="AOS44462.1"/>
    <property type="molecule type" value="Genomic_DNA"/>
</dbReference>
<dbReference type="Pfam" id="PF23981">
    <property type="entry name" value="DUF7305"/>
    <property type="match status" value="1"/>
</dbReference>
<feature type="region of interest" description="Disordered" evidence="1">
    <location>
        <begin position="576"/>
        <end position="597"/>
    </location>
</feature>
<gene>
    <name evidence="4" type="ORF">Verru16b_01524</name>
</gene>
<protein>
    <recommendedName>
        <fullName evidence="3">DUF7305 domain-containing protein</fullName>
    </recommendedName>
</protein>
<evidence type="ECO:0000259" key="3">
    <source>
        <dbReference type="Pfam" id="PF23981"/>
    </source>
</evidence>
<feature type="compositionally biased region" description="Low complexity" evidence="1">
    <location>
        <begin position="576"/>
        <end position="589"/>
    </location>
</feature>
<organism evidence="4 5">
    <name type="scientific">Lacunisphaera limnophila</name>
    <dbReference type="NCBI Taxonomy" id="1838286"/>
    <lineage>
        <taxon>Bacteria</taxon>
        <taxon>Pseudomonadati</taxon>
        <taxon>Verrucomicrobiota</taxon>
        <taxon>Opitutia</taxon>
        <taxon>Opitutales</taxon>
        <taxon>Opitutaceae</taxon>
        <taxon>Lacunisphaera</taxon>
    </lineage>
</organism>
<accession>A0A1D8AU84</accession>
<dbReference type="STRING" id="1838286.Verru16b_01524"/>